<organism evidence="2">
    <name type="scientific">Lepeophtheirus salmonis</name>
    <name type="common">Salmon louse</name>
    <name type="synonym">Caligus salmonis</name>
    <dbReference type="NCBI Taxonomy" id="72036"/>
    <lineage>
        <taxon>Eukaryota</taxon>
        <taxon>Metazoa</taxon>
        <taxon>Ecdysozoa</taxon>
        <taxon>Arthropoda</taxon>
        <taxon>Crustacea</taxon>
        <taxon>Multicrustacea</taxon>
        <taxon>Hexanauplia</taxon>
        <taxon>Copepoda</taxon>
        <taxon>Siphonostomatoida</taxon>
        <taxon>Caligidae</taxon>
        <taxon>Lepeophtheirus</taxon>
    </lineage>
</organism>
<sequence length="52" mass="6057">MWANARNIGVSHQIVQRAIKKNWWNEPCEDGEATLDTNNERNPSRPMQNSFT</sequence>
<name>A0A0K2TAB9_LEPSM</name>
<feature type="region of interest" description="Disordered" evidence="1">
    <location>
        <begin position="29"/>
        <end position="52"/>
    </location>
</feature>
<dbReference type="AlphaFoldDB" id="A0A0K2TAB9"/>
<protein>
    <submittedName>
        <fullName evidence="2">Uncharacterized protein</fullName>
    </submittedName>
</protein>
<proteinExistence type="predicted"/>
<accession>A0A0K2TAB9</accession>
<evidence type="ECO:0000313" key="2">
    <source>
        <dbReference type="EMBL" id="CDW22512.1"/>
    </source>
</evidence>
<reference evidence="2" key="1">
    <citation type="submission" date="2014-05" db="EMBL/GenBank/DDBJ databases">
        <authorList>
            <person name="Chronopoulou M."/>
        </authorList>
    </citation>
    <scope>NUCLEOTIDE SEQUENCE</scope>
    <source>
        <tissue evidence="2">Whole organism</tissue>
    </source>
</reference>
<dbReference type="EMBL" id="HACA01005151">
    <property type="protein sequence ID" value="CDW22512.1"/>
    <property type="molecule type" value="Transcribed_RNA"/>
</dbReference>
<evidence type="ECO:0000256" key="1">
    <source>
        <dbReference type="SAM" id="MobiDB-lite"/>
    </source>
</evidence>